<evidence type="ECO:0000313" key="4">
    <source>
        <dbReference type="EMBL" id="MET4569922.1"/>
    </source>
</evidence>
<comment type="caution">
    <text evidence="4">The sequence shown here is derived from an EMBL/GenBank/DDBJ whole genome shotgun (WGS) entry which is preliminary data.</text>
</comment>
<dbReference type="InterPro" id="IPR050491">
    <property type="entry name" value="AmpC-like"/>
</dbReference>
<dbReference type="SUPFAM" id="SSF56601">
    <property type="entry name" value="beta-lactamase/transpeptidase-like"/>
    <property type="match status" value="1"/>
</dbReference>
<dbReference type="PANTHER" id="PTHR46825">
    <property type="entry name" value="D-ALANYL-D-ALANINE-CARBOXYPEPTIDASE/ENDOPEPTIDASE AMPH"/>
    <property type="match status" value="1"/>
</dbReference>
<keyword evidence="5" id="KW-1185">Reference proteome</keyword>
<keyword evidence="1" id="KW-0732">Signal</keyword>
<dbReference type="InterPro" id="IPR012338">
    <property type="entry name" value="Beta-lactam/transpept-like"/>
</dbReference>
<dbReference type="Pfam" id="PF11954">
    <property type="entry name" value="DUF3471"/>
    <property type="match status" value="1"/>
</dbReference>
<dbReference type="RefSeq" id="WP_354550126.1">
    <property type="nucleotide sequence ID" value="NZ_JBEPSD010000002.1"/>
</dbReference>
<dbReference type="EMBL" id="JBEPSD010000002">
    <property type="protein sequence ID" value="MET4569922.1"/>
    <property type="molecule type" value="Genomic_DNA"/>
</dbReference>
<feature type="chain" id="PRO_5046121745" evidence="1">
    <location>
        <begin position="32"/>
        <end position="532"/>
    </location>
</feature>
<name>A0ABV2PYA0_9GAMM</name>
<protein>
    <submittedName>
        <fullName evidence="4">CubicO group peptidase (Beta-lactamase class C family)</fullName>
    </submittedName>
</protein>
<evidence type="ECO:0000313" key="5">
    <source>
        <dbReference type="Proteomes" id="UP001549251"/>
    </source>
</evidence>
<dbReference type="Gene3D" id="2.40.128.600">
    <property type="match status" value="1"/>
</dbReference>
<feature type="domain" description="Beta-lactamase-related" evidence="2">
    <location>
        <begin position="38"/>
        <end position="373"/>
    </location>
</feature>
<feature type="domain" description="Peptidase S12 Pab87-related C-terminal" evidence="3">
    <location>
        <begin position="426"/>
        <end position="526"/>
    </location>
</feature>
<dbReference type="Proteomes" id="UP001549251">
    <property type="component" value="Unassembled WGS sequence"/>
</dbReference>
<evidence type="ECO:0000259" key="3">
    <source>
        <dbReference type="Pfam" id="PF11954"/>
    </source>
</evidence>
<dbReference type="Gene3D" id="3.40.710.10">
    <property type="entry name" value="DD-peptidase/beta-lactamase superfamily"/>
    <property type="match status" value="1"/>
</dbReference>
<dbReference type="InterPro" id="IPR001466">
    <property type="entry name" value="Beta-lactam-related"/>
</dbReference>
<evidence type="ECO:0000259" key="2">
    <source>
        <dbReference type="Pfam" id="PF00144"/>
    </source>
</evidence>
<evidence type="ECO:0000256" key="1">
    <source>
        <dbReference type="SAM" id="SignalP"/>
    </source>
</evidence>
<dbReference type="Pfam" id="PF00144">
    <property type="entry name" value="Beta-lactamase"/>
    <property type="match status" value="1"/>
</dbReference>
<accession>A0ABV2PYA0</accession>
<sequence>MTCKFARLSLRRLLVPFMAGALAVIAAPAWAAAPQDLDAFAARAMKAFDTPGMAVAIVEDGQAATHVYGIRKLGAPERVDAHTVFPIGSNTKAFTAAALAILVDQGKLHWDDLVVDKLPGFRMYDAYTSQHMTITDLLVHRSGLGLGQGDLMFLPSTTRSRAELVHAIRHLKPATGFRSGFAYDNVLYSVAGELVEAVSGERWEDFVQRHMLSPMGMRDTLTSLDVQGPDSVSLHGKISGPVRGMGPPSVLGTVLSGDVCAPAGALRVSADDMTHWLRVQLAHGALDGDKRLFSEAASQALWTPQTLVPIDAPPAPLALTRPAYQAYALGLFVRDYRGHRIVMHTGGVLGAYSVVAILPERHVAFAIMLNAEDAGTLMATFYHLLDHYLGLPPTDWIGNYRQVDELGIAAALKAIQARQAKTHPERGPSLPPAGYAGVFSDPWYGTATISRGKDGMRLSMDRTPGMQGALEHVQYDTFRTHWSKPGLEDAYVTFALRPDGSVDHMTMQAISPLADFSYDYQDLYFTPVAEKR</sequence>
<gene>
    <name evidence="4" type="ORF">ABIE04_002283</name>
</gene>
<organism evidence="4 5">
    <name type="scientific">Rhodanobacter soli</name>
    <dbReference type="NCBI Taxonomy" id="590609"/>
    <lineage>
        <taxon>Bacteria</taxon>
        <taxon>Pseudomonadati</taxon>
        <taxon>Pseudomonadota</taxon>
        <taxon>Gammaproteobacteria</taxon>
        <taxon>Lysobacterales</taxon>
        <taxon>Rhodanobacteraceae</taxon>
        <taxon>Rhodanobacter</taxon>
    </lineage>
</organism>
<dbReference type="InterPro" id="IPR021860">
    <property type="entry name" value="Peptidase_S12_Pab87-rel_C"/>
</dbReference>
<proteinExistence type="predicted"/>
<dbReference type="PANTHER" id="PTHR46825:SF15">
    <property type="entry name" value="BETA-LACTAMASE-RELATED DOMAIN-CONTAINING PROTEIN"/>
    <property type="match status" value="1"/>
</dbReference>
<reference evidence="4 5" key="1">
    <citation type="submission" date="2024-06" db="EMBL/GenBank/DDBJ databases">
        <title>Sorghum-associated microbial communities from plants grown in Nebraska, USA.</title>
        <authorList>
            <person name="Schachtman D."/>
        </authorList>
    </citation>
    <scope>NUCLEOTIDE SEQUENCE [LARGE SCALE GENOMIC DNA]</scope>
    <source>
        <strain evidence="4 5">1757</strain>
    </source>
</reference>
<feature type="signal peptide" evidence="1">
    <location>
        <begin position="1"/>
        <end position="31"/>
    </location>
</feature>